<feature type="domain" description="At1g61320/AtMIF1 LRR" evidence="1">
    <location>
        <begin position="10"/>
        <end position="265"/>
    </location>
</feature>
<sequence length="330" mass="38348">RSEKIAIKFELENEDAYHIDRWLNFAIATKAKDLTLDFKSKPPSRAQYDFPFKLFGATDSPQLQSIRLCSVCLKPPVDFKAFLNLKRLKLEEIDVTNEDMQILISNCNTLEFLGIVGCGMLTRLSTSHPSNRLKHLQVESCQLLEQIKLNFGLTKLEYMGPLIPLAPPGPLLLTNVCMKLRRARSSLEYIFTNLPSTLPRLETLTVQCSELERATLPEKLIKFMHLKHLRLQLRHPVPERFIDLLDFVCQLEAAPLLEKFELHAMNFVTRCCCGQQFGYWQKPHVVVAMRRRKRLKRTATKRKRKILKQDMDDTMAKRKRPVIRFDDLPT</sequence>
<dbReference type="Proteomes" id="UP000479710">
    <property type="component" value="Unassembled WGS sequence"/>
</dbReference>
<protein>
    <recommendedName>
        <fullName evidence="1">At1g61320/AtMIF1 LRR domain-containing protein</fullName>
    </recommendedName>
</protein>
<dbReference type="EMBL" id="SPHZ02000007">
    <property type="protein sequence ID" value="KAF0907461.1"/>
    <property type="molecule type" value="Genomic_DNA"/>
</dbReference>
<dbReference type="Pfam" id="PF23622">
    <property type="entry name" value="LRR_At1g61320_AtMIF1"/>
    <property type="match status" value="1"/>
</dbReference>
<evidence type="ECO:0000313" key="3">
    <source>
        <dbReference type="Proteomes" id="UP000479710"/>
    </source>
</evidence>
<dbReference type="OrthoDB" id="682515at2759"/>
<dbReference type="PANTHER" id="PTHR34145:SF61">
    <property type="entry name" value="OS07G0161500 PROTEIN"/>
    <property type="match status" value="1"/>
</dbReference>
<dbReference type="InterPro" id="IPR053772">
    <property type="entry name" value="At1g61320/At1g61330-like"/>
</dbReference>
<evidence type="ECO:0000259" key="1">
    <source>
        <dbReference type="Pfam" id="PF23622"/>
    </source>
</evidence>
<keyword evidence="3" id="KW-1185">Reference proteome</keyword>
<dbReference type="AlphaFoldDB" id="A0A6G1D4V6"/>
<dbReference type="SUPFAM" id="SSF52047">
    <property type="entry name" value="RNI-like"/>
    <property type="match status" value="1"/>
</dbReference>
<name>A0A6G1D4V6_9ORYZ</name>
<accession>A0A6G1D4V6</accession>
<dbReference type="Gene3D" id="3.80.10.10">
    <property type="entry name" value="Ribonuclease Inhibitor"/>
    <property type="match status" value="1"/>
</dbReference>
<organism evidence="2 3">
    <name type="scientific">Oryza meyeriana var. granulata</name>
    <dbReference type="NCBI Taxonomy" id="110450"/>
    <lineage>
        <taxon>Eukaryota</taxon>
        <taxon>Viridiplantae</taxon>
        <taxon>Streptophyta</taxon>
        <taxon>Embryophyta</taxon>
        <taxon>Tracheophyta</taxon>
        <taxon>Spermatophyta</taxon>
        <taxon>Magnoliopsida</taxon>
        <taxon>Liliopsida</taxon>
        <taxon>Poales</taxon>
        <taxon>Poaceae</taxon>
        <taxon>BOP clade</taxon>
        <taxon>Oryzoideae</taxon>
        <taxon>Oryzeae</taxon>
        <taxon>Oryzinae</taxon>
        <taxon>Oryza</taxon>
        <taxon>Oryza meyeriana</taxon>
    </lineage>
</organism>
<evidence type="ECO:0000313" key="2">
    <source>
        <dbReference type="EMBL" id="KAF0907461.1"/>
    </source>
</evidence>
<gene>
    <name evidence="2" type="ORF">E2562_017394</name>
</gene>
<proteinExistence type="predicted"/>
<reference evidence="2 3" key="1">
    <citation type="submission" date="2019-11" db="EMBL/GenBank/DDBJ databases">
        <title>Whole genome sequence of Oryza granulata.</title>
        <authorList>
            <person name="Li W."/>
        </authorList>
    </citation>
    <scope>NUCLEOTIDE SEQUENCE [LARGE SCALE GENOMIC DNA]</scope>
    <source>
        <strain evidence="3">cv. Menghai</strain>
        <tissue evidence="2">Leaf</tissue>
    </source>
</reference>
<dbReference type="InterPro" id="IPR055357">
    <property type="entry name" value="LRR_At1g61320_AtMIF1"/>
</dbReference>
<feature type="non-terminal residue" evidence="2">
    <location>
        <position position="330"/>
    </location>
</feature>
<comment type="caution">
    <text evidence="2">The sequence shown here is derived from an EMBL/GenBank/DDBJ whole genome shotgun (WGS) entry which is preliminary data.</text>
</comment>
<dbReference type="PANTHER" id="PTHR34145">
    <property type="entry name" value="OS02G0105600 PROTEIN"/>
    <property type="match status" value="1"/>
</dbReference>
<feature type="non-terminal residue" evidence="2">
    <location>
        <position position="1"/>
    </location>
</feature>
<dbReference type="InterPro" id="IPR032675">
    <property type="entry name" value="LRR_dom_sf"/>
</dbReference>